<proteinExistence type="inferred from homology"/>
<protein>
    <submittedName>
        <fullName evidence="7">TatC</fullName>
    </submittedName>
</protein>
<evidence type="ECO:0000256" key="5">
    <source>
        <dbReference type="ARBA" id="ARBA00023136"/>
    </source>
</evidence>
<dbReference type="Proteomes" id="UP000011115">
    <property type="component" value="Unassembled WGS sequence"/>
</dbReference>
<keyword evidence="8" id="KW-1185">Reference proteome</keyword>
<reference evidence="8" key="1">
    <citation type="journal article" date="2011" name="Nature">
        <title>Genome sequence and analysis of the tuber crop potato.</title>
        <authorList>
            <consortium name="The Potato Genome Sequencing Consortium"/>
        </authorList>
    </citation>
    <scope>NUCLEOTIDE SEQUENCE [LARGE SCALE GENOMIC DNA]</scope>
    <source>
        <strain evidence="8">cv. DM1-3 516 R44</strain>
    </source>
</reference>
<evidence type="ECO:0000313" key="8">
    <source>
        <dbReference type="Proteomes" id="UP000011115"/>
    </source>
</evidence>
<dbReference type="PANTHER" id="PTHR30371">
    <property type="entry name" value="SEC-INDEPENDENT PROTEIN TRANSLOCASE PROTEIN TATC"/>
    <property type="match status" value="1"/>
</dbReference>
<evidence type="ECO:0000256" key="3">
    <source>
        <dbReference type="ARBA" id="ARBA00022692"/>
    </source>
</evidence>
<evidence type="ECO:0000313" key="7">
    <source>
        <dbReference type="EnsemblPlants" id="PGSC0003DMT400078513"/>
    </source>
</evidence>
<sequence length="51" mass="5358">MLSIWRYVVVGAVVAAAVLTPSTDPLTQMLLAGPLLGLYLGGAWMVKLSGR</sequence>
<organism evidence="7 8">
    <name type="scientific">Solanum tuberosum</name>
    <name type="common">Potato</name>
    <dbReference type="NCBI Taxonomy" id="4113"/>
    <lineage>
        <taxon>Eukaryota</taxon>
        <taxon>Viridiplantae</taxon>
        <taxon>Streptophyta</taxon>
        <taxon>Embryophyta</taxon>
        <taxon>Tracheophyta</taxon>
        <taxon>Spermatophyta</taxon>
        <taxon>Magnoliopsida</taxon>
        <taxon>eudicotyledons</taxon>
        <taxon>Gunneridae</taxon>
        <taxon>Pentapetalae</taxon>
        <taxon>asterids</taxon>
        <taxon>lamiids</taxon>
        <taxon>Solanales</taxon>
        <taxon>Solanaceae</taxon>
        <taxon>Solanoideae</taxon>
        <taxon>Solaneae</taxon>
        <taxon>Solanum</taxon>
    </lineage>
</organism>
<feature type="transmembrane region" description="Helical" evidence="6">
    <location>
        <begin position="29"/>
        <end position="46"/>
    </location>
</feature>
<keyword evidence="5 6" id="KW-0472">Membrane</keyword>
<keyword evidence="3 6" id="KW-0812">Transmembrane</keyword>
<evidence type="ECO:0000256" key="4">
    <source>
        <dbReference type="ARBA" id="ARBA00022989"/>
    </source>
</evidence>
<dbReference type="InterPro" id="IPR002033">
    <property type="entry name" value="TatC"/>
</dbReference>
<dbReference type="EnsemblPlants" id="PGSC0003DMT400078513">
    <property type="protein sequence ID" value="PGSC0003DMT400078513"/>
    <property type="gene ID" value="PGSC0003DMG400030563"/>
</dbReference>
<comment type="similarity">
    <text evidence="2">Belongs to the TatC family.</text>
</comment>
<evidence type="ECO:0000256" key="6">
    <source>
        <dbReference type="SAM" id="Phobius"/>
    </source>
</evidence>
<keyword evidence="4 6" id="KW-1133">Transmembrane helix</keyword>
<dbReference type="HOGENOM" id="CLU_3110206_0_0_1"/>
<dbReference type="Pfam" id="PF00902">
    <property type="entry name" value="TatC"/>
    <property type="match status" value="1"/>
</dbReference>
<dbReference type="GO" id="GO:0016020">
    <property type="term" value="C:membrane"/>
    <property type="evidence" value="ECO:0007669"/>
    <property type="project" value="UniProtKB-SubCell"/>
</dbReference>
<evidence type="ECO:0000256" key="2">
    <source>
        <dbReference type="ARBA" id="ARBA00008882"/>
    </source>
</evidence>
<dbReference type="PANTHER" id="PTHR30371:SF0">
    <property type="entry name" value="SEC-INDEPENDENT PROTEIN TRANSLOCASE PROTEIN TATC, CHLOROPLASTIC-RELATED"/>
    <property type="match status" value="1"/>
</dbReference>
<dbReference type="OrthoDB" id="36838at2759"/>
<dbReference type="Gramene" id="PGSC0003DMT400078513">
    <property type="protein sequence ID" value="PGSC0003DMT400078513"/>
    <property type="gene ID" value="PGSC0003DMG400030563"/>
</dbReference>
<feature type="transmembrane region" description="Helical" evidence="6">
    <location>
        <begin position="7"/>
        <end position="23"/>
    </location>
</feature>
<reference evidence="7" key="2">
    <citation type="submission" date="2015-06" db="UniProtKB">
        <authorList>
            <consortium name="EnsemblPlants"/>
        </authorList>
    </citation>
    <scope>IDENTIFICATION</scope>
    <source>
        <strain evidence="7">DM1-3 516 R44</strain>
    </source>
</reference>
<name>M1D099_SOLTU</name>
<accession>M1D099</accession>
<evidence type="ECO:0000256" key="1">
    <source>
        <dbReference type="ARBA" id="ARBA00004141"/>
    </source>
</evidence>
<gene>
    <name evidence="7" type="primary">LOC102597934</name>
</gene>
<dbReference type="AlphaFoldDB" id="M1D099"/>
<comment type="subcellular location">
    <subcellularLocation>
        <location evidence="1">Membrane</location>
        <topology evidence="1">Multi-pass membrane protein</topology>
    </subcellularLocation>
</comment>
<dbReference type="ExpressionAtlas" id="M1D099">
    <property type="expression patterns" value="baseline"/>
</dbReference>